<evidence type="ECO:0000256" key="3">
    <source>
        <dbReference type="ARBA" id="ARBA00022448"/>
    </source>
</evidence>
<name>A0A4Q9L4B8_9MICR</name>
<dbReference type="InterPro" id="IPR019775">
    <property type="entry name" value="WD40_repeat_CS"/>
</dbReference>
<keyword evidence="9" id="KW-0906">Nuclear pore complex</keyword>
<evidence type="ECO:0000313" key="13">
    <source>
        <dbReference type="Proteomes" id="UP000292362"/>
    </source>
</evidence>
<dbReference type="GO" id="GO:0005198">
    <property type="term" value="F:structural molecule activity"/>
    <property type="evidence" value="ECO:0007669"/>
    <property type="project" value="InterPro"/>
</dbReference>
<dbReference type="EMBL" id="PITJ01000569">
    <property type="protein sequence ID" value="TBU02046.1"/>
    <property type="molecule type" value="Genomic_DNA"/>
</dbReference>
<dbReference type="Gene3D" id="2.130.10.10">
    <property type="entry name" value="YVTN repeat-like/Quinoprotein amine dehydrogenase"/>
    <property type="match status" value="1"/>
</dbReference>
<dbReference type="GO" id="GO:0090114">
    <property type="term" value="P:COPII-coated vesicle budding"/>
    <property type="evidence" value="ECO:0007669"/>
    <property type="project" value="TreeGrafter"/>
</dbReference>
<comment type="subcellular location">
    <subcellularLocation>
        <location evidence="1">Nucleus</location>
        <location evidence="1">Nuclear pore complex</location>
    </subcellularLocation>
</comment>
<evidence type="ECO:0000256" key="2">
    <source>
        <dbReference type="ARBA" id="ARBA00010102"/>
    </source>
</evidence>
<dbReference type="AlphaFoldDB" id="A0A4Q9L4B8"/>
<dbReference type="InterPro" id="IPR037363">
    <property type="entry name" value="Sec13/Seh1_fam"/>
</dbReference>
<evidence type="ECO:0000313" key="12">
    <source>
        <dbReference type="EMBL" id="TBU02046.1"/>
    </source>
</evidence>
<gene>
    <name evidence="12" type="ORF">CWI37_0569p0010</name>
</gene>
<accession>A0A4Q9L4B8</accession>
<evidence type="ECO:0000256" key="7">
    <source>
        <dbReference type="ARBA" id="ARBA00022927"/>
    </source>
</evidence>
<evidence type="ECO:0000256" key="8">
    <source>
        <dbReference type="ARBA" id="ARBA00023010"/>
    </source>
</evidence>
<dbReference type="SMART" id="SM00320">
    <property type="entry name" value="WD40"/>
    <property type="match status" value="4"/>
</dbReference>
<dbReference type="Pfam" id="PF00400">
    <property type="entry name" value="WD40"/>
    <property type="match status" value="3"/>
</dbReference>
<organism evidence="12 13">
    <name type="scientific">Hamiltosporidium tvaerminnensis</name>
    <dbReference type="NCBI Taxonomy" id="1176355"/>
    <lineage>
        <taxon>Eukaryota</taxon>
        <taxon>Fungi</taxon>
        <taxon>Fungi incertae sedis</taxon>
        <taxon>Microsporidia</taxon>
        <taxon>Dubosqiidae</taxon>
        <taxon>Hamiltosporidium</taxon>
    </lineage>
</organism>
<dbReference type="InterPro" id="IPR036322">
    <property type="entry name" value="WD40_repeat_dom_sf"/>
</dbReference>
<dbReference type="InterPro" id="IPR001680">
    <property type="entry name" value="WD40_rpt"/>
</dbReference>
<protein>
    <submittedName>
        <fullName evidence="12">Uncharacterized protein</fullName>
    </submittedName>
</protein>
<dbReference type="GO" id="GO:0030127">
    <property type="term" value="C:COPII vesicle coat"/>
    <property type="evidence" value="ECO:0007669"/>
    <property type="project" value="TreeGrafter"/>
</dbReference>
<evidence type="ECO:0000256" key="5">
    <source>
        <dbReference type="ARBA" id="ARBA00022737"/>
    </source>
</evidence>
<keyword evidence="10" id="KW-0539">Nucleus</keyword>
<dbReference type="PANTHER" id="PTHR11024:SF2">
    <property type="entry name" value="PROTEIN SEC13 HOMOLOG"/>
    <property type="match status" value="1"/>
</dbReference>
<keyword evidence="7" id="KW-0653">Protein transport</keyword>
<keyword evidence="4 11" id="KW-0853">WD repeat</keyword>
<dbReference type="SUPFAM" id="SSF50978">
    <property type="entry name" value="WD40 repeat-like"/>
    <property type="match status" value="1"/>
</dbReference>
<dbReference type="GO" id="GO:0031080">
    <property type="term" value="C:nuclear pore outer ring"/>
    <property type="evidence" value="ECO:0007669"/>
    <property type="project" value="TreeGrafter"/>
</dbReference>
<dbReference type="PANTHER" id="PTHR11024">
    <property type="entry name" value="NUCLEAR PORE COMPLEX PROTEIN SEC13 / SEH1 FAMILY MEMBER"/>
    <property type="match status" value="1"/>
</dbReference>
<dbReference type="InterPro" id="IPR015943">
    <property type="entry name" value="WD40/YVTN_repeat-like_dom_sf"/>
</dbReference>
<comment type="caution">
    <text evidence="12">The sequence shown here is derived from an EMBL/GenBank/DDBJ whole genome shotgun (WGS) entry which is preliminary data.</text>
</comment>
<feature type="repeat" description="WD" evidence="11">
    <location>
        <begin position="136"/>
        <end position="175"/>
    </location>
</feature>
<evidence type="ECO:0000256" key="4">
    <source>
        <dbReference type="ARBA" id="ARBA00022574"/>
    </source>
</evidence>
<feature type="repeat" description="WD" evidence="11">
    <location>
        <begin position="46"/>
        <end position="87"/>
    </location>
</feature>
<proteinExistence type="inferred from homology"/>
<comment type="similarity">
    <text evidence="2">Belongs to the WD repeat SEC13 family.</text>
</comment>
<evidence type="ECO:0000256" key="11">
    <source>
        <dbReference type="PROSITE-ProRule" id="PRU00221"/>
    </source>
</evidence>
<reference evidence="12 13" key="1">
    <citation type="submission" date="2017-12" db="EMBL/GenBank/DDBJ databases">
        <authorList>
            <person name="Pombert J.-F."/>
            <person name="Haag K.L."/>
            <person name="Ebert D."/>
        </authorList>
    </citation>
    <scope>NUCLEOTIDE SEQUENCE [LARGE SCALE GENOMIC DNA]</scope>
    <source>
        <strain evidence="12">FI-OER-3-3</strain>
    </source>
</reference>
<evidence type="ECO:0000256" key="9">
    <source>
        <dbReference type="ARBA" id="ARBA00023132"/>
    </source>
</evidence>
<keyword evidence="8" id="KW-0811">Translocation</keyword>
<evidence type="ECO:0000256" key="6">
    <source>
        <dbReference type="ARBA" id="ARBA00022816"/>
    </source>
</evidence>
<evidence type="ECO:0000256" key="1">
    <source>
        <dbReference type="ARBA" id="ARBA00004567"/>
    </source>
</evidence>
<keyword evidence="5" id="KW-0677">Repeat</keyword>
<keyword evidence="6" id="KW-0509">mRNA transport</keyword>
<sequence length="271" mass="30292">MSTTFTENILSMDADAQEHRMLATTAEKLIKIYTIDNDQINPEFELKGHDGPVTSAKFINKGELIASCCFTGKVIIWKLEGNSYNKKFERKIFEGSLNSLSVKNIENGFIVFCACSDGNVRTLQFDFSLNCSEDLFFAHRFGVTCIDNNDLYVVTGGLDSNVTLWDLKEKKEIETFSDHKKFVRAVAVCPANEFNILTFASCAEDGSLVIYSREDDCIVKQIIEMGSPCYSVSWSASGFSLCVGYGDSFFKTFVPDVSGKFKEVEIVSNEK</sequence>
<dbReference type="VEuPathDB" id="MicrosporidiaDB:CWI37_0569p0010"/>
<dbReference type="GO" id="GO:0051028">
    <property type="term" value="P:mRNA transport"/>
    <property type="evidence" value="ECO:0007669"/>
    <property type="project" value="UniProtKB-KW"/>
</dbReference>
<dbReference type="PROSITE" id="PS50082">
    <property type="entry name" value="WD_REPEATS_2"/>
    <property type="match status" value="2"/>
</dbReference>
<keyword evidence="3" id="KW-0813">Transport</keyword>
<dbReference type="GO" id="GO:0006606">
    <property type="term" value="P:protein import into nucleus"/>
    <property type="evidence" value="ECO:0007669"/>
    <property type="project" value="TreeGrafter"/>
</dbReference>
<evidence type="ECO:0000256" key="10">
    <source>
        <dbReference type="ARBA" id="ARBA00023242"/>
    </source>
</evidence>
<dbReference type="Proteomes" id="UP000292362">
    <property type="component" value="Unassembled WGS sequence"/>
</dbReference>
<dbReference type="PROSITE" id="PS00678">
    <property type="entry name" value="WD_REPEATS_1"/>
    <property type="match status" value="1"/>
</dbReference>